<dbReference type="EMBL" id="JAPEUX010000003">
    <property type="protein sequence ID" value="KAJ4355643.1"/>
    <property type="molecule type" value="Genomic_DNA"/>
</dbReference>
<gene>
    <name evidence="4" type="ORF">N0V89_003663</name>
</gene>
<evidence type="ECO:0000256" key="1">
    <source>
        <dbReference type="ARBA" id="ARBA00004123"/>
    </source>
</evidence>
<dbReference type="GO" id="GO:0003700">
    <property type="term" value="F:DNA-binding transcription factor activity"/>
    <property type="evidence" value="ECO:0007669"/>
    <property type="project" value="TreeGrafter"/>
</dbReference>
<accession>A0A9W9CCI9</accession>
<evidence type="ECO:0000313" key="4">
    <source>
        <dbReference type="EMBL" id="KAJ4355643.1"/>
    </source>
</evidence>
<dbReference type="GO" id="GO:0045944">
    <property type="term" value="P:positive regulation of transcription by RNA polymerase II"/>
    <property type="evidence" value="ECO:0007669"/>
    <property type="project" value="TreeGrafter"/>
</dbReference>
<dbReference type="InterPro" id="IPR021858">
    <property type="entry name" value="Fun_TF"/>
</dbReference>
<name>A0A9W9CCI9_9PLEO</name>
<protein>
    <submittedName>
        <fullName evidence="4">Uncharacterized protein</fullName>
    </submittedName>
</protein>
<organism evidence="4 5">
    <name type="scientific">Didymosphaeria variabile</name>
    <dbReference type="NCBI Taxonomy" id="1932322"/>
    <lineage>
        <taxon>Eukaryota</taxon>
        <taxon>Fungi</taxon>
        <taxon>Dikarya</taxon>
        <taxon>Ascomycota</taxon>
        <taxon>Pezizomycotina</taxon>
        <taxon>Dothideomycetes</taxon>
        <taxon>Pleosporomycetidae</taxon>
        <taxon>Pleosporales</taxon>
        <taxon>Massarineae</taxon>
        <taxon>Didymosphaeriaceae</taxon>
        <taxon>Didymosphaeria</taxon>
    </lineage>
</organism>
<dbReference type="RefSeq" id="XP_056072769.1">
    <property type="nucleotide sequence ID" value="XM_056212461.1"/>
</dbReference>
<comment type="caution">
    <text evidence="4">The sequence shown here is derived from an EMBL/GenBank/DDBJ whole genome shotgun (WGS) entry which is preliminary data.</text>
</comment>
<evidence type="ECO:0000256" key="3">
    <source>
        <dbReference type="SAM" id="MobiDB-lite"/>
    </source>
</evidence>
<dbReference type="GeneID" id="80907193"/>
<dbReference type="GO" id="GO:0005634">
    <property type="term" value="C:nucleus"/>
    <property type="evidence" value="ECO:0007669"/>
    <property type="project" value="UniProtKB-SubCell"/>
</dbReference>
<sequence>MSTASEWTWYVNGIKEVLYSERPHVKCTLDEEKNTLLNWVYYHDVMKQFSIRHWKTTPRDKSEPSITQPQLQDDSNRKQISQQDLLVCHRVTPSAPWITVILKLMSELCDTVPTKPRLETMNAQDLEEFANRIRILDWRIRNVPVPSAAEKISSSVRLYQLAMLIYLNRVTANILHQASKIQDYIDNAFTLLAELETCKPHFPMYIIGWEASTDEQRATVLELLGRTKKDPSSRSMFHVEVLVQAGWTQDDLAEGELNYWDKVTTLISVCSTMPSFV</sequence>
<dbReference type="OrthoDB" id="5130013at2759"/>
<reference evidence="4" key="1">
    <citation type="submission" date="2022-10" db="EMBL/GenBank/DDBJ databases">
        <title>Tapping the CABI collections for fungal endophytes: first genome assemblies for Collariella, Neodidymelliopsis, Ascochyta clinopodiicola, Didymella pomorum, Didymosphaeria variabile, Neocosmospora piperis and Neocucurbitaria cava.</title>
        <authorList>
            <person name="Hill R."/>
        </authorList>
    </citation>
    <scope>NUCLEOTIDE SEQUENCE</scope>
    <source>
        <strain evidence="4">IMI 356815</strain>
    </source>
</reference>
<dbReference type="AlphaFoldDB" id="A0A9W9CCI9"/>
<dbReference type="GO" id="GO:0000976">
    <property type="term" value="F:transcription cis-regulatory region binding"/>
    <property type="evidence" value="ECO:0007669"/>
    <property type="project" value="TreeGrafter"/>
</dbReference>
<feature type="region of interest" description="Disordered" evidence="3">
    <location>
        <begin position="56"/>
        <end position="77"/>
    </location>
</feature>
<evidence type="ECO:0000313" key="5">
    <source>
        <dbReference type="Proteomes" id="UP001140513"/>
    </source>
</evidence>
<evidence type="ECO:0000256" key="2">
    <source>
        <dbReference type="ARBA" id="ARBA00023242"/>
    </source>
</evidence>
<keyword evidence="5" id="KW-1185">Reference proteome</keyword>
<feature type="compositionally biased region" description="Polar residues" evidence="3">
    <location>
        <begin position="64"/>
        <end position="77"/>
    </location>
</feature>
<dbReference type="PANTHER" id="PTHR37534:SF39">
    <property type="entry name" value="TRANSCRIPTION FACTOR DOMAIN-CONTAINING PROTEIN"/>
    <property type="match status" value="1"/>
</dbReference>
<dbReference type="PANTHER" id="PTHR37534">
    <property type="entry name" value="TRANSCRIPTIONAL ACTIVATOR PROTEIN UGA3"/>
    <property type="match status" value="1"/>
</dbReference>
<dbReference type="Proteomes" id="UP001140513">
    <property type="component" value="Unassembled WGS sequence"/>
</dbReference>
<dbReference type="Pfam" id="PF11951">
    <property type="entry name" value="Fungal_trans_2"/>
    <property type="match status" value="1"/>
</dbReference>
<comment type="subcellular location">
    <subcellularLocation>
        <location evidence="1">Nucleus</location>
    </subcellularLocation>
</comment>
<keyword evidence="2" id="KW-0539">Nucleus</keyword>
<proteinExistence type="predicted"/>